<protein>
    <submittedName>
        <fullName evidence="2">Uncharacterized protein</fullName>
    </submittedName>
</protein>
<evidence type="ECO:0000256" key="1">
    <source>
        <dbReference type="SAM" id="MobiDB-lite"/>
    </source>
</evidence>
<feature type="region of interest" description="Disordered" evidence="1">
    <location>
        <begin position="1"/>
        <end position="51"/>
    </location>
</feature>
<organism evidence="2 3">
    <name type="scientific">Dibothriocephalus latus</name>
    <name type="common">Fish tapeworm</name>
    <name type="synonym">Diphyllobothrium latum</name>
    <dbReference type="NCBI Taxonomy" id="60516"/>
    <lineage>
        <taxon>Eukaryota</taxon>
        <taxon>Metazoa</taxon>
        <taxon>Spiralia</taxon>
        <taxon>Lophotrochozoa</taxon>
        <taxon>Platyhelminthes</taxon>
        <taxon>Cestoda</taxon>
        <taxon>Eucestoda</taxon>
        <taxon>Diphyllobothriidea</taxon>
        <taxon>Diphyllobothriidae</taxon>
        <taxon>Dibothriocephalus</taxon>
    </lineage>
</organism>
<reference evidence="2 3" key="1">
    <citation type="submission" date="2018-11" db="EMBL/GenBank/DDBJ databases">
        <authorList>
            <consortium name="Pathogen Informatics"/>
        </authorList>
    </citation>
    <scope>NUCLEOTIDE SEQUENCE [LARGE SCALE GENOMIC DNA]</scope>
</reference>
<name>A0A3P6RUR9_DIBLA</name>
<sequence length="51" mass="5561">MVAVAIIDMDAKKHKRGNREQDEGEDDEDDSVEKDNVGLGSAARNKDLFGA</sequence>
<dbReference type="Proteomes" id="UP000281553">
    <property type="component" value="Unassembled WGS sequence"/>
</dbReference>
<evidence type="ECO:0000313" key="2">
    <source>
        <dbReference type="EMBL" id="VDK45688.1"/>
    </source>
</evidence>
<dbReference type="AlphaFoldDB" id="A0A3P6RUR9"/>
<accession>A0A3P6RUR9</accession>
<dbReference type="EMBL" id="UYRU01010524">
    <property type="protein sequence ID" value="VDK45688.1"/>
    <property type="molecule type" value="Genomic_DNA"/>
</dbReference>
<feature type="compositionally biased region" description="Acidic residues" evidence="1">
    <location>
        <begin position="22"/>
        <end position="32"/>
    </location>
</feature>
<keyword evidence="3" id="KW-1185">Reference proteome</keyword>
<proteinExistence type="predicted"/>
<gene>
    <name evidence="2" type="ORF">DILT_LOCUS1509</name>
</gene>
<evidence type="ECO:0000313" key="3">
    <source>
        <dbReference type="Proteomes" id="UP000281553"/>
    </source>
</evidence>